<evidence type="ECO:0000256" key="9">
    <source>
        <dbReference type="RuleBase" id="RU365073"/>
    </source>
</evidence>
<comment type="subunit">
    <text evidence="9">Component of the nuclear pore complex (NPC).</text>
</comment>
<keyword evidence="11" id="KW-1185">Reference proteome</keyword>
<evidence type="ECO:0000256" key="2">
    <source>
        <dbReference type="ARBA" id="ARBA00005573"/>
    </source>
</evidence>
<dbReference type="InterPro" id="IPR011502">
    <property type="entry name" value="Nucleoporin_Nup85"/>
</dbReference>
<dbReference type="GO" id="GO:0006606">
    <property type="term" value="P:protein import into nucleus"/>
    <property type="evidence" value="ECO:0007669"/>
    <property type="project" value="TreeGrafter"/>
</dbReference>
<dbReference type="GO" id="GO:0006406">
    <property type="term" value="P:mRNA export from nucleus"/>
    <property type="evidence" value="ECO:0007669"/>
    <property type="project" value="TreeGrafter"/>
</dbReference>
<reference evidence="10 11" key="1">
    <citation type="submission" date="2016-03" db="EMBL/GenBank/DDBJ databases">
        <title>Choanephora cucurbitarum.</title>
        <authorList>
            <person name="Min B."/>
            <person name="Park H."/>
            <person name="Park J.-H."/>
            <person name="Shin H.-D."/>
            <person name="Choi I.-G."/>
        </authorList>
    </citation>
    <scope>NUCLEOTIDE SEQUENCE [LARGE SCALE GENOMIC DNA]</scope>
    <source>
        <strain evidence="10 11">KUS-F28377</strain>
    </source>
</reference>
<comment type="function">
    <text evidence="9">Functions as a component of the nuclear pore complex (NPC).</text>
</comment>
<organism evidence="10 11">
    <name type="scientific">Choanephora cucurbitarum</name>
    <dbReference type="NCBI Taxonomy" id="101091"/>
    <lineage>
        <taxon>Eukaryota</taxon>
        <taxon>Fungi</taxon>
        <taxon>Fungi incertae sedis</taxon>
        <taxon>Mucoromycota</taxon>
        <taxon>Mucoromycotina</taxon>
        <taxon>Mucoromycetes</taxon>
        <taxon>Mucorales</taxon>
        <taxon>Mucorineae</taxon>
        <taxon>Choanephoraceae</taxon>
        <taxon>Choanephoroideae</taxon>
        <taxon>Choanephora</taxon>
    </lineage>
</organism>
<evidence type="ECO:0000256" key="3">
    <source>
        <dbReference type="ARBA" id="ARBA00022448"/>
    </source>
</evidence>
<evidence type="ECO:0000256" key="4">
    <source>
        <dbReference type="ARBA" id="ARBA00022816"/>
    </source>
</evidence>
<dbReference type="GO" id="GO:0045893">
    <property type="term" value="P:positive regulation of DNA-templated transcription"/>
    <property type="evidence" value="ECO:0007669"/>
    <property type="project" value="TreeGrafter"/>
</dbReference>
<evidence type="ECO:0000256" key="8">
    <source>
        <dbReference type="ARBA" id="ARBA00023242"/>
    </source>
</evidence>
<dbReference type="GO" id="GO:0017056">
    <property type="term" value="F:structural constituent of nuclear pore"/>
    <property type="evidence" value="ECO:0007669"/>
    <property type="project" value="TreeGrafter"/>
</dbReference>
<keyword evidence="9" id="KW-0472">Membrane</keyword>
<evidence type="ECO:0000256" key="5">
    <source>
        <dbReference type="ARBA" id="ARBA00022927"/>
    </source>
</evidence>
<dbReference type="GO" id="GO:0031965">
    <property type="term" value="C:nuclear membrane"/>
    <property type="evidence" value="ECO:0007669"/>
    <property type="project" value="UniProtKB-UniRule"/>
</dbReference>
<dbReference type="PANTHER" id="PTHR13373">
    <property type="entry name" value="FROUNT PROTEIN-RELATED"/>
    <property type="match status" value="1"/>
</dbReference>
<keyword evidence="7 9" id="KW-0906">Nuclear pore complex</keyword>
<name>A0A1C7NR81_9FUNG</name>
<comment type="caution">
    <text evidence="10">The sequence shown here is derived from an EMBL/GenBank/DDBJ whole genome shotgun (WGS) entry which is preliminary data.</text>
</comment>
<keyword evidence="4 9" id="KW-0509">mRNA transport</keyword>
<dbReference type="PANTHER" id="PTHR13373:SF21">
    <property type="entry name" value="NUCLEAR PORE COMPLEX PROTEIN NUP85"/>
    <property type="match status" value="1"/>
</dbReference>
<keyword evidence="5 9" id="KW-0653">Protein transport</keyword>
<dbReference type="EMBL" id="LUGH01000006">
    <property type="protein sequence ID" value="OBZ91637.1"/>
    <property type="molecule type" value="Genomic_DNA"/>
</dbReference>
<accession>A0A1C7NR81</accession>
<evidence type="ECO:0000256" key="6">
    <source>
        <dbReference type="ARBA" id="ARBA00023010"/>
    </source>
</evidence>
<dbReference type="InParanoid" id="A0A1C7NR81"/>
<comment type="similarity">
    <text evidence="2 9">Belongs to the nucleoporin Nup85 family.</text>
</comment>
<proteinExistence type="inferred from homology"/>
<evidence type="ECO:0000313" key="10">
    <source>
        <dbReference type="EMBL" id="OBZ91637.1"/>
    </source>
</evidence>
<gene>
    <name evidence="10" type="primary">Nup85</name>
    <name evidence="10" type="ORF">A0J61_00307</name>
</gene>
<keyword evidence="6 9" id="KW-0811">Translocation</keyword>
<keyword evidence="8 9" id="KW-0539">Nucleus</keyword>
<sequence length="589" mass="68581">MNEEYIQNVYESQLKDAHVPTVRSTVKFASFASNLEIEIKESVKNYGNALQEYIDLIEQYYYPSEAKERETYKQLLYVWRLTELLQFDLAQQPLSEALMTWFNEAHRPLYFEYNKQAIIFDGALDRPDFWKFAIRMAVLGQLSQIALLFQHVLKNSQFAKLSQILAYILEVRNHIQHGHVDRENMQKTLISIQKTPFLDQVSRNHASQMISLMSVLLGDEKAILQHTTSDIHALVCLAYYQRTESIQALAQTFYSKHKQCPQSIARSLLTNDLYTAIEQGIQYDWWFLAHWTDLLHSSNRLDRPIQIQTGTGMVSLPVKNHFILYYASFLFNQCGLWKESFAYLLQCDDIGRSAIAKHLNNIDLTLEDEKIEDIVSFCQDYGFEQSLYQKKADLCLAQKNYAKSLNYYRLANQVGSIDQLFYDVIRHFAMTGQWIDLTYEQDGLYYTIYRSMLQIAASHEALDFSSAAHLFKQLIKQANIPSTLLPIIVWDNLTLVDDINFGYLDKQNLLDLKSLCQSFSKYAVPEDFELFCYHIQPKTDPYQQQQKPTLDQLIFSMNEFLDTSAVKISRAIERTLENTSKPYLPSISL</sequence>
<comment type="subcellular location">
    <subcellularLocation>
        <location evidence="1 9">Nucleus</location>
        <location evidence="1 9">Nuclear pore complex</location>
    </subcellularLocation>
</comment>
<protein>
    <recommendedName>
        <fullName evidence="9">Nuclear pore complex protein Nup85</fullName>
    </recommendedName>
</protein>
<dbReference type="Pfam" id="PF07575">
    <property type="entry name" value="Nucleopor_Nup85"/>
    <property type="match status" value="1"/>
</dbReference>
<dbReference type="AlphaFoldDB" id="A0A1C7NR81"/>
<dbReference type="GO" id="GO:0031080">
    <property type="term" value="C:nuclear pore outer ring"/>
    <property type="evidence" value="ECO:0007669"/>
    <property type="project" value="TreeGrafter"/>
</dbReference>
<keyword evidence="3 9" id="KW-0813">Transport</keyword>
<evidence type="ECO:0000313" key="11">
    <source>
        <dbReference type="Proteomes" id="UP000093000"/>
    </source>
</evidence>
<dbReference type="STRING" id="101091.A0A1C7NR81"/>
<dbReference type="Proteomes" id="UP000093000">
    <property type="component" value="Unassembled WGS sequence"/>
</dbReference>
<evidence type="ECO:0000256" key="1">
    <source>
        <dbReference type="ARBA" id="ARBA00004567"/>
    </source>
</evidence>
<evidence type="ECO:0000256" key="7">
    <source>
        <dbReference type="ARBA" id="ARBA00023132"/>
    </source>
</evidence>
<dbReference type="OrthoDB" id="17644at2759"/>